<sequence length="281" mass="31435">MDPNPELTHLYSCSRWADKDPYEVIAEYVRIGDETCKELRLLPHLEDLPYGEKHSSGNSELAKLDIWGEVKDHLVILIHGGFWQEGTRKLMSPAAVHLVKRNMAVASIGYDYASSTNPISDVVQQLVLAVKFLLSKYPQARSVSLAGHSAGAHLAFRVFTLLRSPRIQKLVLFAGVYNLDDLPNCEIGTLIGLTPEEAKKNSCNASELLGADVRVLMLVALKDSPKLIEQNRAMGEALKNQGVAVEYQEFPECNHFNLIHGLRIEEEDHTRKFLSFLQSDN</sequence>
<name>A0A2G9UGW4_TELCI</name>
<dbReference type="InterPro" id="IPR050300">
    <property type="entry name" value="GDXG_lipolytic_enzyme"/>
</dbReference>
<dbReference type="EMBL" id="KZ346630">
    <property type="protein sequence ID" value="PIO69497.1"/>
    <property type="molecule type" value="Genomic_DNA"/>
</dbReference>
<dbReference type="OrthoDB" id="433474at2759"/>
<evidence type="ECO:0000259" key="2">
    <source>
        <dbReference type="Pfam" id="PF20434"/>
    </source>
</evidence>
<dbReference type="InterPro" id="IPR029058">
    <property type="entry name" value="AB_hydrolase_fold"/>
</dbReference>
<dbReference type="AlphaFoldDB" id="A0A2G9UGW4"/>
<feature type="domain" description="BD-FAE-like" evidence="2">
    <location>
        <begin position="73"/>
        <end position="156"/>
    </location>
</feature>
<keyword evidence="4" id="KW-1185">Reference proteome</keyword>
<gene>
    <name evidence="3" type="ORF">TELCIR_08670</name>
</gene>
<evidence type="ECO:0000313" key="4">
    <source>
        <dbReference type="Proteomes" id="UP000230423"/>
    </source>
</evidence>
<dbReference type="SUPFAM" id="SSF53474">
    <property type="entry name" value="alpha/beta-Hydrolases"/>
    <property type="match status" value="1"/>
</dbReference>
<dbReference type="Gene3D" id="3.40.50.1820">
    <property type="entry name" value="alpha/beta hydrolase"/>
    <property type="match status" value="1"/>
</dbReference>
<dbReference type="PANTHER" id="PTHR48081:SF33">
    <property type="entry name" value="KYNURENINE FORMAMIDASE"/>
    <property type="match status" value="1"/>
</dbReference>
<reference evidence="3 4" key="1">
    <citation type="submission" date="2015-09" db="EMBL/GenBank/DDBJ databases">
        <title>Draft genome of the parasitic nematode Teladorsagia circumcincta isolate WARC Sus (inbred).</title>
        <authorList>
            <person name="Mitreva M."/>
        </authorList>
    </citation>
    <scope>NUCLEOTIDE SEQUENCE [LARGE SCALE GENOMIC DNA]</scope>
    <source>
        <strain evidence="3 4">S</strain>
    </source>
</reference>
<accession>A0A2G9UGW4</accession>
<proteinExistence type="predicted"/>
<dbReference type="PANTHER" id="PTHR48081">
    <property type="entry name" value="AB HYDROLASE SUPERFAMILY PROTEIN C4A8.06C"/>
    <property type="match status" value="1"/>
</dbReference>
<dbReference type="Proteomes" id="UP000230423">
    <property type="component" value="Unassembled WGS sequence"/>
</dbReference>
<evidence type="ECO:0000256" key="1">
    <source>
        <dbReference type="ARBA" id="ARBA00022801"/>
    </source>
</evidence>
<protein>
    <recommendedName>
        <fullName evidence="2">BD-FAE-like domain-containing protein</fullName>
    </recommendedName>
</protein>
<evidence type="ECO:0000313" key="3">
    <source>
        <dbReference type="EMBL" id="PIO69497.1"/>
    </source>
</evidence>
<organism evidence="3 4">
    <name type="scientific">Teladorsagia circumcincta</name>
    <name type="common">Brown stomach worm</name>
    <name type="synonym">Ostertagia circumcincta</name>
    <dbReference type="NCBI Taxonomy" id="45464"/>
    <lineage>
        <taxon>Eukaryota</taxon>
        <taxon>Metazoa</taxon>
        <taxon>Ecdysozoa</taxon>
        <taxon>Nematoda</taxon>
        <taxon>Chromadorea</taxon>
        <taxon>Rhabditida</taxon>
        <taxon>Rhabditina</taxon>
        <taxon>Rhabditomorpha</taxon>
        <taxon>Strongyloidea</taxon>
        <taxon>Trichostrongylidae</taxon>
        <taxon>Teladorsagia</taxon>
    </lineage>
</organism>
<dbReference type="Pfam" id="PF20434">
    <property type="entry name" value="BD-FAE"/>
    <property type="match status" value="1"/>
</dbReference>
<keyword evidence="1" id="KW-0378">Hydrolase</keyword>
<dbReference type="GO" id="GO:0004061">
    <property type="term" value="F:arylformamidase activity"/>
    <property type="evidence" value="ECO:0007669"/>
    <property type="project" value="TreeGrafter"/>
</dbReference>
<dbReference type="InterPro" id="IPR049492">
    <property type="entry name" value="BD-FAE-like_dom"/>
</dbReference>